<sequence>MIRNKLVSFLAATGASAALLTASAVPASAASYSLTPYLPAYNNGNLHAYATYKTGTTVKKVCVNLMLQTIYTDQPGPSACTGTLPSNSSGGISSPSMRCNAYQTYTRVIAYDSKNKIITWKNGPVASGC</sequence>
<feature type="signal peptide" evidence="1">
    <location>
        <begin position="1"/>
        <end position="29"/>
    </location>
</feature>
<keyword evidence="3" id="KW-1185">Reference proteome</keyword>
<dbReference type="EMBL" id="BOOQ01000038">
    <property type="protein sequence ID" value="GII49052.1"/>
    <property type="molecule type" value="Genomic_DNA"/>
</dbReference>
<gene>
    <name evidence="2" type="ORF">Psi02_54760</name>
</gene>
<dbReference type="Proteomes" id="UP000644610">
    <property type="component" value="Unassembled WGS sequence"/>
</dbReference>
<organism evidence="2 3">
    <name type="scientific">Planotetraspora silvatica</name>
    <dbReference type="NCBI Taxonomy" id="234614"/>
    <lineage>
        <taxon>Bacteria</taxon>
        <taxon>Bacillati</taxon>
        <taxon>Actinomycetota</taxon>
        <taxon>Actinomycetes</taxon>
        <taxon>Streptosporangiales</taxon>
        <taxon>Streptosporangiaceae</taxon>
        <taxon>Planotetraspora</taxon>
    </lineage>
</organism>
<evidence type="ECO:0000256" key="1">
    <source>
        <dbReference type="SAM" id="SignalP"/>
    </source>
</evidence>
<evidence type="ECO:0000313" key="2">
    <source>
        <dbReference type="EMBL" id="GII49052.1"/>
    </source>
</evidence>
<evidence type="ECO:0000313" key="3">
    <source>
        <dbReference type="Proteomes" id="UP000644610"/>
    </source>
</evidence>
<proteinExistence type="predicted"/>
<keyword evidence="1" id="KW-0732">Signal</keyword>
<comment type="caution">
    <text evidence="2">The sequence shown here is derived from an EMBL/GenBank/DDBJ whole genome shotgun (WGS) entry which is preliminary data.</text>
</comment>
<protein>
    <submittedName>
        <fullName evidence="2">Uncharacterized protein</fullName>
    </submittedName>
</protein>
<accession>A0A8J3UPV5</accession>
<feature type="chain" id="PRO_5035245036" evidence="1">
    <location>
        <begin position="30"/>
        <end position="129"/>
    </location>
</feature>
<name>A0A8J3UPV5_9ACTN</name>
<dbReference type="AlphaFoldDB" id="A0A8J3UPV5"/>
<reference evidence="2" key="1">
    <citation type="submission" date="2021-01" db="EMBL/GenBank/DDBJ databases">
        <title>Whole genome shotgun sequence of Planotetraspora silvatica NBRC 100141.</title>
        <authorList>
            <person name="Komaki H."/>
            <person name="Tamura T."/>
        </authorList>
    </citation>
    <scope>NUCLEOTIDE SEQUENCE</scope>
    <source>
        <strain evidence="2">NBRC 100141</strain>
    </source>
</reference>